<gene>
    <name evidence="1" type="ORF">E5344_14640</name>
</gene>
<sequence>MKFAPTVLQSSFDDVWTSTAFQLARTAAAEWGRANTIATLAIEDTALDTWRQVDEWLDVATTLDVRGFYVLVGRKDTSYPPVAWPTERLANLLRMIYVLSELNEYEVCWGYADGEGLVGLAAGASAIGAGWSYSLRQFKPSKWQPSDKKGGAQPNTRFYIDRLWSPILATAEADNLYESSLRDRIFTELELAQLDRKKLDEIGLVDAQLQFLEGLSRQAQAVGAISGTSDRLNYVQASLRYAAEAFRQIETSGIPMPSRYLGRVRALESAIERFRGAENL</sequence>
<dbReference type="Proteomes" id="UP000309893">
    <property type="component" value="Unassembled WGS sequence"/>
</dbReference>
<reference evidence="1 2" key="1">
    <citation type="submission" date="2019-04" db="EMBL/GenBank/DDBJ databases">
        <title>Microbes associate with the intestines of laboratory mice.</title>
        <authorList>
            <person name="Navarre W."/>
            <person name="Wong E."/>
            <person name="Huang K."/>
            <person name="Tropini C."/>
            <person name="Ng K."/>
            <person name="Yu B."/>
        </authorList>
    </citation>
    <scope>NUCLEOTIDE SEQUENCE [LARGE SCALE GENOMIC DNA]</scope>
    <source>
        <strain evidence="1 2">NM46_B2-13</strain>
    </source>
</reference>
<name>A0A4S2CXJ6_9MICO</name>
<dbReference type="AlphaFoldDB" id="A0A4S2CXJ6"/>
<evidence type="ECO:0000313" key="2">
    <source>
        <dbReference type="Proteomes" id="UP000309893"/>
    </source>
</evidence>
<dbReference type="OrthoDB" id="2971754at2"/>
<protein>
    <submittedName>
        <fullName evidence="1">Uncharacterized protein</fullName>
    </submittedName>
</protein>
<dbReference type="EMBL" id="SRYO01000014">
    <property type="protein sequence ID" value="TGY33282.1"/>
    <property type="molecule type" value="Genomic_DNA"/>
</dbReference>
<evidence type="ECO:0000313" key="1">
    <source>
        <dbReference type="EMBL" id="TGY33282.1"/>
    </source>
</evidence>
<accession>A0A4S2CXJ6</accession>
<comment type="caution">
    <text evidence="1">The sequence shown here is derived from an EMBL/GenBank/DDBJ whole genome shotgun (WGS) entry which is preliminary data.</text>
</comment>
<proteinExistence type="predicted"/>
<dbReference type="RefSeq" id="WP_135950108.1">
    <property type="nucleotide sequence ID" value="NZ_SRYO01000014.1"/>
</dbReference>
<organism evidence="1 2">
    <name type="scientific">Microbacterium laevaniformans</name>
    <dbReference type="NCBI Taxonomy" id="36807"/>
    <lineage>
        <taxon>Bacteria</taxon>
        <taxon>Bacillati</taxon>
        <taxon>Actinomycetota</taxon>
        <taxon>Actinomycetes</taxon>
        <taxon>Micrococcales</taxon>
        <taxon>Microbacteriaceae</taxon>
        <taxon>Microbacterium</taxon>
    </lineage>
</organism>